<sequence>MWIISATMYVSLALIFFLLLFIGKYFMYFYYFPLLLCALIALSLGLVTYWFGLKK</sequence>
<keyword evidence="1" id="KW-1133">Transmembrane helix</keyword>
<keyword evidence="1" id="KW-0812">Transmembrane</keyword>
<evidence type="ECO:0000256" key="1">
    <source>
        <dbReference type="SAM" id="Phobius"/>
    </source>
</evidence>
<feature type="transmembrane region" description="Helical" evidence="1">
    <location>
        <begin position="29"/>
        <end position="51"/>
    </location>
</feature>
<evidence type="ECO:0000313" key="3">
    <source>
        <dbReference type="Proteomes" id="UP000014136"/>
    </source>
</evidence>
<dbReference type="EMBL" id="AHYT01000010">
    <property type="protein sequence ID" value="EOT26463.1"/>
    <property type="molecule type" value="Genomic_DNA"/>
</dbReference>
<organism evidence="2 3">
    <name type="scientific">Enterococcus saccharolyticus subsp. saccharolyticus ATCC 43076</name>
    <dbReference type="NCBI Taxonomy" id="1139996"/>
    <lineage>
        <taxon>Bacteria</taxon>
        <taxon>Bacillati</taxon>
        <taxon>Bacillota</taxon>
        <taxon>Bacilli</taxon>
        <taxon>Lactobacillales</taxon>
        <taxon>Enterococcaceae</taxon>
        <taxon>Enterococcus</taxon>
    </lineage>
</organism>
<dbReference type="AlphaFoldDB" id="S0NIR8"/>
<dbReference type="Proteomes" id="UP000014136">
    <property type="component" value="Unassembled WGS sequence"/>
</dbReference>
<reference evidence="2 3" key="1">
    <citation type="submission" date="2013-03" db="EMBL/GenBank/DDBJ databases">
        <title>The Genome Sequence of Enterococcus saccharolyticus ATCC_43076 (Illumina only assembly).</title>
        <authorList>
            <consortium name="The Broad Institute Genomics Platform"/>
            <consortium name="The Broad Institute Genome Sequencing Center for Infectious Disease"/>
            <person name="Earl A."/>
            <person name="Russ C."/>
            <person name="Gilmore M."/>
            <person name="Surin D."/>
            <person name="Walker B."/>
            <person name="Young S."/>
            <person name="Zeng Q."/>
            <person name="Gargeya S."/>
            <person name="Fitzgerald M."/>
            <person name="Haas B."/>
            <person name="Abouelleil A."/>
            <person name="Allen A.W."/>
            <person name="Alvarado L."/>
            <person name="Arachchi H.M."/>
            <person name="Berlin A.M."/>
            <person name="Chapman S.B."/>
            <person name="Gainer-Dewar J."/>
            <person name="Goldberg J."/>
            <person name="Griggs A."/>
            <person name="Gujja S."/>
            <person name="Hansen M."/>
            <person name="Howarth C."/>
            <person name="Imamovic A."/>
            <person name="Ireland A."/>
            <person name="Larimer J."/>
            <person name="McCowan C."/>
            <person name="Murphy C."/>
            <person name="Pearson M."/>
            <person name="Poon T.W."/>
            <person name="Priest M."/>
            <person name="Roberts A."/>
            <person name="Saif S."/>
            <person name="Shea T."/>
            <person name="Sisk P."/>
            <person name="Sykes S."/>
            <person name="Wortman J."/>
            <person name="Nusbaum C."/>
            <person name="Birren B."/>
        </authorList>
    </citation>
    <scope>NUCLEOTIDE SEQUENCE [LARGE SCALE GENOMIC DNA]</scope>
    <source>
        <strain evidence="2 3">ATCC 43076</strain>
    </source>
</reference>
<keyword evidence="3" id="KW-1185">Reference proteome</keyword>
<comment type="caution">
    <text evidence="2">The sequence shown here is derived from an EMBL/GenBank/DDBJ whole genome shotgun (WGS) entry which is preliminary data.</text>
</comment>
<evidence type="ECO:0000313" key="2">
    <source>
        <dbReference type="EMBL" id="EOT26463.1"/>
    </source>
</evidence>
<protein>
    <submittedName>
        <fullName evidence="2">Uncharacterized protein</fullName>
    </submittedName>
</protein>
<gene>
    <name evidence="2" type="ORF">OMQ_02238</name>
</gene>
<keyword evidence="1" id="KW-0472">Membrane</keyword>
<dbReference type="RefSeq" id="WP_016175998.1">
    <property type="nucleotide sequence ID" value="NZ_KE136390.1"/>
</dbReference>
<name>S0NIR8_9ENTE</name>
<dbReference type="HOGENOM" id="CLU_3025220_0_0_9"/>
<dbReference type="PATRIC" id="fig|1139996.3.peg.2201"/>
<feature type="transmembrane region" description="Helical" evidence="1">
    <location>
        <begin position="6"/>
        <end position="22"/>
    </location>
</feature>
<accession>S0NIR8</accession>
<proteinExistence type="predicted"/>